<dbReference type="OMA" id="MNMPERI"/>
<sequence length="477" mass="53015">MCKHYTFTTPIRSTQTFNMYHSTNNTHLLLYPCPGYGHVIPSLELAHHLLRRGLTITVIISAADLPLIDPLLSSYPCSLHRLLFSYPKVHPSPQPLIAKILSTQQLFDPIVKWFKSHPSPPVAIVSDFFLGWTSDLASHLGIKRVMFSTSGALGSSIFHALWRDMPDINKQNNDKDENFYISFPEIPNAPKFPWWHLPPASRCFKNGDQDFEAFRTTILANMRSWGIVYNTFEGLEGVYIDHIKKQMGHDRVWAIGPLLPDEHGPMNSARNGSSAVPPHDLLMWLDSKPVDSVVYICFGSRATLSEKQMCALLGALKLSNINFIFSVKASDSSSMILSGFEDDMVARQGFVVKGWAPQLAILKHRAVGSYLTHCGWNSILEGIAAGVMMLAWPMGADQFANATLLVDQLGAGKQVCEGGPELVPDVNELARLLDESLNGDLRERSKVKELSEGAMKAVKEGTSIRDLDLFVKLVSEL</sequence>
<reference evidence="4" key="3">
    <citation type="submission" date="2020-06" db="EMBL/GenBank/DDBJ databases">
        <title>Helianthus annuus Genome sequencing and assembly Release 2.</title>
        <authorList>
            <person name="Gouzy J."/>
            <person name="Langlade N."/>
            <person name="Munos S."/>
        </authorList>
    </citation>
    <scope>NUCLEOTIDE SEQUENCE</scope>
    <source>
        <tissue evidence="4">Leaves</tissue>
    </source>
</reference>
<evidence type="ECO:0000256" key="2">
    <source>
        <dbReference type="ARBA" id="ARBA00022676"/>
    </source>
</evidence>
<keyword evidence="2" id="KW-0328">Glycosyltransferase</keyword>
<dbReference type="Proteomes" id="UP000215914">
    <property type="component" value="Chromosome 5"/>
</dbReference>
<dbReference type="Gene3D" id="3.40.50.2000">
    <property type="entry name" value="Glycogen Phosphorylase B"/>
    <property type="match status" value="2"/>
</dbReference>
<protein>
    <submittedName>
        <fullName evidence="4 5">UDP-glucuronosyl/UDP-glucosyltransferase</fullName>
    </submittedName>
</protein>
<keyword evidence="6" id="KW-1185">Reference proteome</keyword>
<dbReference type="Pfam" id="PF00201">
    <property type="entry name" value="UDPGT"/>
    <property type="match status" value="1"/>
</dbReference>
<keyword evidence="3 5" id="KW-0808">Transferase</keyword>
<dbReference type="AlphaFoldDB" id="A0A251UUQ1"/>
<evidence type="ECO:0000313" key="6">
    <source>
        <dbReference type="Proteomes" id="UP000215914"/>
    </source>
</evidence>
<proteinExistence type="inferred from homology"/>
<evidence type="ECO:0000256" key="3">
    <source>
        <dbReference type="ARBA" id="ARBA00022679"/>
    </source>
</evidence>
<comment type="similarity">
    <text evidence="1">Belongs to the UDP-glycosyltransferase family.</text>
</comment>
<dbReference type="PANTHER" id="PTHR48047:SF118">
    <property type="entry name" value="HEXOSYLTRANSFERASE-RELATED"/>
    <property type="match status" value="1"/>
</dbReference>
<evidence type="ECO:0000256" key="1">
    <source>
        <dbReference type="ARBA" id="ARBA00009995"/>
    </source>
</evidence>
<name>A0A251UUQ1_HELAN</name>
<accession>A0A251UUQ1</accession>
<dbReference type="GO" id="GO:0035251">
    <property type="term" value="F:UDP-glucosyltransferase activity"/>
    <property type="evidence" value="ECO:0000318"/>
    <property type="project" value="GO_Central"/>
</dbReference>
<dbReference type="InParanoid" id="A0A251UUQ1"/>
<evidence type="ECO:0000313" key="4">
    <source>
        <dbReference type="EMBL" id="KAF5807340.1"/>
    </source>
</evidence>
<reference evidence="4 6" key="1">
    <citation type="journal article" date="2017" name="Nature">
        <title>The sunflower genome provides insights into oil metabolism, flowering and Asterid evolution.</title>
        <authorList>
            <person name="Badouin H."/>
            <person name="Gouzy J."/>
            <person name="Grassa C.J."/>
            <person name="Murat F."/>
            <person name="Staton S.E."/>
            <person name="Cottret L."/>
            <person name="Lelandais-Briere C."/>
            <person name="Owens G.L."/>
            <person name="Carrere S."/>
            <person name="Mayjonade B."/>
            <person name="Legrand L."/>
            <person name="Gill N."/>
            <person name="Kane N.C."/>
            <person name="Bowers J.E."/>
            <person name="Hubner S."/>
            <person name="Bellec A."/>
            <person name="Berard A."/>
            <person name="Berges H."/>
            <person name="Blanchet N."/>
            <person name="Boniface M.C."/>
            <person name="Brunel D."/>
            <person name="Catrice O."/>
            <person name="Chaidir N."/>
            <person name="Claudel C."/>
            <person name="Donnadieu C."/>
            <person name="Faraut T."/>
            <person name="Fievet G."/>
            <person name="Helmstetter N."/>
            <person name="King M."/>
            <person name="Knapp S.J."/>
            <person name="Lai Z."/>
            <person name="Le Paslier M.C."/>
            <person name="Lippi Y."/>
            <person name="Lorenzon L."/>
            <person name="Mandel J.R."/>
            <person name="Marage G."/>
            <person name="Marchand G."/>
            <person name="Marquand E."/>
            <person name="Bret-Mestries E."/>
            <person name="Morien E."/>
            <person name="Nambeesan S."/>
            <person name="Nguyen T."/>
            <person name="Pegot-Espagnet P."/>
            <person name="Pouilly N."/>
            <person name="Raftis F."/>
            <person name="Sallet E."/>
            <person name="Schiex T."/>
            <person name="Thomas J."/>
            <person name="Vandecasteele C."/>
            <person name="Vares D."/>
            <person name="Vear F."/>
            <person name="Vautrin S."/>
            <person name="Crespi M."/>
            <person name="Mangin B."/>
            <person name="Burke J.M."/>
            <person name="Salse J."/>
            <person name="Munos S."/>
            <person name="Vincourt P."/>
            <person name="Rieseberg L.H."/>
            <person name="Langlade N.B."/>
        </authorList>
    </citation>
    <scope>NUCLEOTIDE SEQUENCE [LARGE SCALE GENOMIC DNA]</scope>
    <source>
        <strain evidence="6">cv. SF193</strain>
        <tissue evidence="4">Leaves</tissue>
    </source>
</reference>
<dbReference type="GO" id="GO:0016138">
    <property type="term" value="P:glycoside biosynthetic process"/>
    <property type="evidence" value="ECO:0007669"/>
    <property type="project" value="UniProtKB-ARBA"/>
</dbReference>
<dbReference type="EMBL" id="CM007894">
    <property type="protein sequence ID" value="OTG26051.1"/>
    <property type="molecule type" value="Genomic_DNA"/>
</dbReference>
<dbReference type="EMBL" id="MNCJ02000320">
    <property type="protein sequence ID" value="KAF5807340.1"/>
    <property type="molecule type" value="Genomic_DNA"/>
</dbReference>
<dbReference type="PANTHER" id="PTHR48047">
    <property type="entry name" value="GLYCOSYLTRANSFERASE"/>
    <property type="match status" value="1"/>
</dbReference>
<dbReference type="InterPro" id="IPR002213">
    <property type="entry name" value="UDP_glucos_trans"/>
</dbReference>
<dbReference type="CDD" id="cd03784">
    <property type="entry name" value="GT1_Gtf-like"/>
    <property type="match status" value="1"/>
</dbReference>
<evidence type="ECO:0000313" key="5">
    <source>
        <dbReference type="EMBL" id="OTG26051.1"/>
    </source>
</evidence>
<gene>
    <name evidence="5" type="ORF">HannXRQ_Chr05g0154371</name>
    <name evidence="4" type="ORF">HanXRQr2_Chr05g0232541</name>
</gene>
<organism evidence="5 6">
    <name type="scientific">Helianthus annuus</name>
    <name type="common">Common sunflower</name>
    <dbReference type="NCBI Taxonomy" id="4232"/>
    <lineage>
        <taxon>Eukaryota</taxon>
        <taxon>Viridiplantae</taxon>
        <taxon>Streptophyta</taxon>
        <taxon>Embryophyta</taxon>
        <taxon>Tracheophyta</taxon>
        <taxon>Spermatophyta</taxon>
        <taxon>Magnoliopsida</taxon>
        <taxon>eudicotyledons</taxon>
        <taxon>Gunneridae</taxon>
        <taxon>Pentapetalae</taxon>
        <taxon>asterids</taxon>
        <taxon>campanulids</taxon>
        <taxon>Asterales</taxon>
        <taxon>Asteraceae</taxon>
        <taxon>Asteroideae</taxon>
        <taxon>Heliantheae alliance</taxon>
        <taxon>Heliantheae</taxon>
        <taxon>Helianthus</taxon>
    </lineage>
</organism>
<dbReference type="SUPFAM" id="SSF53756">
    <property type="entry name" value="UDP-Glycosyltransferase/glycogen phosphorylase"/>
    <property type="match status" value="1"/>
</dbReference>
<reference evidence="5" key="2">
    <citation type="submission" date="2017-02" db="EMBL/GenBank/DDBJ databases">
        <title>Sunflower complete genome.</title>
        <authorList>
            <person name="Langlade N."/>
            <person name="Munos S."/>
        </authorList>
    </citation>
    <scope>NUCLEOTIDE SEQUENCE [LARGE SCALE GENOMIC DNA]</scope>
    <source>
        <tissue evidence="5">Leaves</tissue>
    </source>
</reference>
<dbReference type="FunFam" id="3.40.50.2000:FF:000060">
    <property type="entry name" value="Glycosyltransferase"/>
    <property type="match status" value="1"/>
</dbReference>
<dbReference type="Gramene" id="mRNA:HanXRQr2_Chr05g0232541">
    <property type="protein sequence ID" value="CDS:HanXRQr2_Chr05g0232541.1"/>
    <property type="gene ID" value="HanXRQr2_Chr05g0232541"/>
</dbReference>